<geneLocation type="mitochondrion" evidence="8"/>
<evidence type="ECO:0000256" key="2">
    <source>
        <dbReference type="ARBA" id="ARBA00023134"/>
    </source>
</evidence>
<feature type="binding site" evidence="4">
    <location>
        <begin position="134"/>
        <end position="139"/>
    </location>
    <ligand>
        <name>GTP</name>
        <dbReference type="ChEBI" id="CHEBI:37565"/>
    </ligand>
</feature>
<dbReference type="OrthoDB" id="269151at2759"/>
<dbReference type="SUPFAM" id="SSF52540">
    <property type="entry name" value="P-loop containing nucleoside triphosphate hydrolases"/>
    <property type="match status" value="1"/>
</dbReference>
<dbReference type="EMBL" id="AM411674">
    <property type="protein sequence ID" value="CAM98714.1"/>
    <property type="molecule type" value="Genomic_DNA"/>
</dbReference>
<dbReference type="EMBL" id="CDSF01000122">
    <property type="protein sequence ID" value="CEP01964.1"/>
    <property type="molecule type" value="Genomic_DNA"/>
</dbReference>
<dbReference type="GO" id="GO:0005743">
    <property type="term" value="C:mitochondrial inner membrane"/>
    <property type="evidence" value="ECO:0007669"/>
    <property type="project" value="UniProtKB-SubCell"/>
</dbReference>
<dbReference type="PANTHER" id="PTHR45782">
    <property type="entry name" value="MITOCHONDRIAL RIBOSOME-ASSOCIATED GTPASE 1"/>
    <property type="match status" value="1"/>
</dbReference>
<dbReference type="Gene3D" id="3.40.50.300">
    <property type="entry name" value="P-loop containing nucleotide triphosphate hydrolases"/>
    <property type="match status" value="1"/>
</dbReference>
<accession>A8E084</accession>
<evidence type="ECO:0000313" key="7">
    <source>
        <dbReference type="EMBL" id="CEP01964.1"/>
    </source>
</evidence>
<dbReference type="EMBL" id="OVEO01000010">
    <property type="protein sequence ID" value="SPQ98822.1"/>
    <property type="molecule type" value="Genomic_DNA"/>
</dbReference>
<sequence length="300" mass="32755">MSRGLSWFPGHMAAAMREMASSRVKQAHIVVEVRDARVPFSSACNAAAMSVVPARKRSLILMNKTDLSGLSPQTQDGIARRIREEQPDANVLFISAKSQHRTERDVLSVIRQQAAGLSRFSSTTRVVLIVGVPNVGKSTILNCIRRSSACKVAAQPGCTRIISEHKLPGLLLLDSPGILPPNIPDEVTAARLALTHAIPDHSVDKHDLVTYLLQCLKTLPAALGGLSSNVSNTETLLEEVARRRRFHLGNDGEWDVDRAASFLVAEYRAGNLGRLCLDPLDEFGVLPVERCRHPPRSSHC</sequence>
<dbReference type="GO" id="GO:0003924">
    <property type="term" value="F:GTPase activity"/>
    <property type="evidence" value="ECO:0007669"/>
    <property type="project" value="TreeGrafter"/>
</dbReference>
<dbReference type="GO" id="GO:0005525">
    <property type="term" value="F:GTP binding"/>
    <property type="evidence" value="ECO:0007669"/>
    <property type="project" value="UniProtKB-KW"/>
</dbReference>
<dbReference type="InterPro" id="IPR027417">
    <property type="entry name" value="P-loop_NTPase"/>
</dbReference>
<dbReference type="AlphaFoldDB" id="A8E084"/>
<protein>
    <recommendedName>
        <fullName evidence="3">Mitochondrial GTPase 1</fullName>
    </recommendedName>
</protein>
<keyword evidence="2 3" id="KW-0342">GTP-binding</keyword>
<feature type="binding site" evidence="4">
    <location>
        <begin position="63"/>
        <end position="66"/>
    </location>
    <ligand>
        <name>GTP</name>
        <dbReference type="ChEBI" id="CHEBI:37565"/>
    </ligand>
</feature>
<dbReference type="InterPro" id="IPR006073">
    <property type="entry name" value="GTP-bd"/>
</dbReference>
<name>A8E084_PLABS</name>
<evidence type="ECO:0000256" key="4">
    <source>
        <dbReference type="PIRSR" id="PIRSR006230-1"/>
    </source>
</evidence>
<gene>
    <name evidence="7" type="ORF">PBRA_002229</name>
    <name evidence="8" type="ORF">PLBR_LOCUS6037</name>
</gene>
<dbReference type="PANTHER" id="PTHR45782:SF4">
    <property type="entry name" value="MITOCHONDRIAL RIBOSOME-ASSOCIATED GTPASE 1"/>
    <property type="match status" value="1"/>
</dbReference>
<evidence type="ECO:0000256" key="1">
    <source>
        <dbReference type="ARBA" id="ARBA00022741"/>
    </source>
</evidence>
<dbReference type="Pfam" id="PF01926">
    <property type="entry name" value="MMR_HSR1"/>
    <property type="match status" value="1"/>
</dbReference>
<dbReference type="Proteomes" id="UP000039324">
    <property type="component" value="Unassembled WGS sequence"/>
</dbReference>
<reference evidence="7 9" key="2">
    <citation type="submission" date="2015-02" db="EMBL/GenBank/DDBJ databases">
        <authorList>
            <person name="Fogelqvist Johan"/>
        </authorList>
    </citation>
    <scope>NUCLEOTIDE SEQUENCE [LARGE SCALE GENOMIC DNA]</scope>
    <source>
        <strain evidence="7">E3</strain>
    </source>
</reference>
<keyword evidence="3 8" id="KW-0496">Mitochondrion</keyword>
<dbReference type="GO" id="GO:0032543">
    <property type="term" value="P:mitochondrial translation"/>
    <property type="evidence" value="ECO:0007669"/>
    <property type="project" value="TreeGrafter"/>
</dbReference>
<reference evidence="8 10" key="3">
    <citation type="submission" date="2018-03" db="EMBL/GenBank/DDBJ databases">
        <authorList>
            <person name="Fogelqvist J."/>
        </authorList>
    </citation>
    <scope>NUCLEOTIDE SEQUENCE [LARGE SCALE GENOMIC DNA]</scope>
</reference>
<dbReference type="InterPro" id="IPR016478">
    <property type="entry name" value="GTPase_MTG1"/>
</dbReference>
<feature type="binding site" evidence="4">
    <location>
        <position position="177"/>
    </location>
    <ligand>
        <name>GTP</name>
        <dbReference type="ChEBI" id="CHEBI:37565"/>
    </ligand>
</feature>
<evidence type="ECO:0000313" key="8">
    <source>
        <dbReference type="EMBL" id="SPQ98822.1"/>
    </source>
</evidence>
<dbReference type="PIRSF" id="PIRSF006230">
    <property type="entry name" value="MG442"/>
    <property type="match status" value="1"/>
</dbReference>
<keyword evidence="9" id="KW-1185">Reference proteome</keyword>
<feature type="domain" description="G" evidence="5">
    <location>
        <begin position="127"/>
        <end position="213"/>
    </location>
</feature>
<comment type="subcellular location">
    <subcellularLocation>
        <location evidence="3">Mitochondrion inner membrane</location>
        <topology evidence="3">Peripheral membrane protein</topology>
    </subcellularLocation>
</comment>
<evidence type="ECO:0000313" key="10">
    <source>
        <dbReference type="Proteomes" id="UP000290189"/>
    </source>
</evidence>
<reference evidence="6" key="1">
    <citation type="journal article" date="2007" name="Protist">
        <title>Intron-rich gene structure in the intracellular plant parasite Plasmodiophora brassicae.</title>
        <authorList>
            <person name="Bulman S."/>
            <person name="Ridgway H.J."/>
            <person name="Eady C."/>
            <person name="Conner A.J."/>
        </authorList>
    </citation>
    <scope>NUCLEOTIDE SEQUENCE</scope>
</reference>
<dbReference type="OMA" id="IRWWREE"/>
<keyword evidence="1 3" id="KW-0547">Nucleotide-binding</keyword>
<evidence type="ECO:0000256" key="3">
    <source>
        <dbReference type="PIRNR" id="PIRNR006230"/>
    </source>
</evidence>
<proteinExistence type="evidence at transcript level"/>
<organism evidence="6">
    <name type="scientific">Plasmodiophora brassicae</name>
    <name type="common">Clubroot disease agent</name>
    <dbReference type="NCBI Taxonomy" id="37360"/>
    <lineage>
        <taxon>Eukaryota</taxon>
        <taxon>Sar</taxon>
        <taxon>Rhizaria</taxon>
        <taxon>Endomyxa</taxon>
        <taxon>Phytomyxea</taxon>
        <taxon>Plasmodiophorida</taxon>
        <taxon>Plasmodiophoridae</taxon>
        <taxon>Plasmodiophora</taxon>
    </lineage>
</organism>
<dbReference type="Proteomes" id="UP000290189">
    <property type="component" value="Unassembled WGS sequence"/>
</dbReference>
<dbReference type="STRING" id="37360.A8E084"/>
<evidence type="ECO:0000313" key="6">
    <source>
        <dbReference type="EMBL" id="CAM98714.1"/>
    </source>
</evidence>
<dbReference type="InterPro" id="IPR023179">
    <property type="entry name" value="GTP-bd_ortho_bundle_sf"/>
</dbReference>
<dbReference type="Gene3D" id="1.10.1580.10">
    <property type="match status" value="1"/>
</dbReference>
<evidence type="ECO:0000259" key="5">
    <source>
        <dbReference type="Pfam" id="PF01926"/>
    </source>
</evidence>
<dbReference type="EMBL" id="AM411660">
    <property type="protein sequence ID" value="CAL69926.1"/>
    <property type="molecule type" value="mRNA"/>
</dbReference>
<comment type="similarity">
    <text evidence="3">Belongs to the TRAFAC class YlqF/YawG GTPase family. MTG1 subfamily.</text>
</comment>
<evidence type="ECO:0000313" key="9">
    <source>
        <dbReference type="Proteomes" id="UP000039324"/>
    </source>
</evidence>